<feature type="transmembrane region" description="Helical" evidence="7">
    <location>
        <begin position="140"/>
        <end position="163"/>
    </location>
</feature>
<dbReference type="Pfam" id="PF01773">
    <property type="entry name" value="Nucleos_tra2_N"/>
    <property type="match status" value="1"/>
</dbReference>
<feature type="transmembrane region" description="Helical" evidence="7">
    <location>
        <begin position="399"/>
        <end position="421"/>
    </location>
</feature>
<feature type="transmembrane region" description="Helical" evidence="7">
    <location>
        <begin position="31"/>
        <end position="49"/>
    </location>
</feature>
<keyword evidence="4 7" id="KW-0812">Transmembrane</keyword>
<evidence type="ECO:0000313" key="12">
    <source>
        <dbReference type="Proteomes" id="UP000231194"/>
    </source>
</evidence>
<dbReference type="EMBL" id="PGVG01000004">
    <property type="protein sequence ID" value="PJG55944.1"/>
    <property type="molecule type" value="Genomic_DNA"/>
</dbReference>
<evidence type="ECO:0000259" key="8">
    <source>
        <dbReference type="Pfam" id="PF01773"/>
    </source>
</evidence>
<feature type="transmembrane region" description="Helical" evidence="7">
    <location>
        <begin position="298"/>
        <end position="320"/>
    </location>
</feature>
<evidence type="ECO:0000256" key="4">
    <source>
        <dbReference type="ARBA" id="ARBA00022692"/>
    </source>
</evidence>
<feature type="domain" description="Concentrative nucleoside transporter C-terminal" evidence="9">
    <location>
        <begin position="208"/>
        <end position="419"/>
    </location>
</feature>
<feature type="domain" description="Nucleoside transporter/FeoB GTPase Gate" evidence="10">
    <location>
        <begin position="101"/>
        <end position="200"/>
    </location>
</feature>
<accession>A0A2M8RDQ7</accession>
<dbReference type="Proteomes" id="UP000231194">
    <property type="component" value="Unassembled WGS sequence"/>
</dbReference>
<sequence length="422" mass="43812">MLRLQSALGIFALLLIAFTLAENRRAVSLRQAAIGLAATFVTAVVLLKLPIVAHAFGTINDAVGAISAASRAGSAFVFGYIGGGPLPFDLKVPGADFILAFQALPIVLVMSVLTTLLFYWHVLPPIVRGMAWLLERTLGVGGAVGLSTAANIFLGMVEAPLFVRPYLAQMTRSELFLVMTGGMAGIAGTVLVLYATLLAPLIPDAAAHFVIASVLGAPAAILVSLIMVPEISDKRTGGALEDPWVASDPGMNVSGTMDAIVKGTTAGLELLLNIVAMLLVLVALVYLVNAVLGLLPSIGGAAISLQRLLGLVMAPVCWLMGLPWDQAITAGSLMGTKTVLNELIAYVDLSKLPPDALDPRSRLIMLYAMCGFANFASLGIMIGGLGVMAPERRQEINALGLKSIVSGTLTTCLMGAVVGVLA</sequence>
<dbReference type="RefSeq" id="WP_100231325.1">
    <property type="nucleotide sequence ID" value="NZ_PGVG01000004.1"/>
</dbReference>
<dbReference type="InterPro" id="IPR011657">
    <property type="entry name" value="CNT_C_dom"/>
</dbReference>
<feature type="transmembrane region" description="Helical" evidence="7">
    <location>
        <begin position="97"/>
        <end position="120"/>
    </location>
</feature>
<dbReference type="PANTHER" id="PTHR10590:SF4">
    <property type="entry name" value="SOLUTE CARRIER FAMILY 28 MEMBER 3"/>
    <property type="match status" value="1"/>
</dbReference>
<evidence type="ECO:0000313" key="11">
    <source>
        <dbReference type="EMBL" id="PJG55944.1"/>
    </source>
</evidence>
<comment type="caution">
    <text evidence="11">The sequence shown here is derived from an EMBL/GenBank/DDBJ whole genome shotgun (WGS) entry which is preliminary data.</text>
</comment>
<evidence type="ECO:0000256" key="6">
    <source>
        <dbReference type="ARBA" id="ARBA00023136"/>
    </source>
</evidence>
<evidence type="ECO:0000256" key="3">
    <source>
        <dbReference type="ARBA" id="ARBA00022475"/>
    </source>
</evidence>
<evidence type="ECO:0000256" key="1">
    <source>
        <dbReference type="ARBA" id="ARBA00004651"/>
    </source>
</evidence>
<keyword evidence="6 7" id="KW-0472">Membrane</keyword>
<dbReference type="InterPro" id="IPR008276">
    <property type="entry name" value="C_nuclsd_transpt"/>
</dbReference>
<gene>
    <name evidence="11" type="ORF">CVM73_07285</name>
</gene>
<evidence type="ECO:0000256" key="5">
    <source>
        <dbReference type="ARBA" id="ARBA00022989"/>
    </source>
</evidence>
<feature type="transmembrane region" description="Helical" evidence="7">
    <location>
        <begin position="175"/>
        <end position="199"/>
    </location>
</feature>
<feature type="domain" description="Concentrative nucleoside transporter N-terminal" evidence="8">
    <location>
        <begin position="8"/>
        <end position="80"/>
    </location>
</feature>
<dbReference type="AlphaFoldDB" id="A0A2M8RDQ7"/>
<dbReference type="Pfam" id="PF07670">
    <property type="entry name" value="Gate"/>
    <property type="match status" value="1"/>
</dbReference>
<name>A0A2M8RDQ7_9BRAD</name>
<evidence type="ECO:0000259" key="10">
    <source>
        <dbReference type="Pfam" id="PF07670"/>
    </source>
</evidence>
<dbReference type="PANTHER" id="PTHR10590">
    <property type="entry name" value="SODIUM/NUCLEOSIDE COTRANSPORTER"/>
    <property type="match status" value="1"/>
</dbReference>
<comment type="similarity">
    <text evidence="2">Belongs to the concentrative nucleoside transporter (CNT) (TC 2.A.41) family.</text>
</comment>
<reference evidence="11 12" key="1">
    <citation type="submission" date="2017-11" db="EMBL/GenBank/DDBJ databases">
        <title>Bradyrhizobium forestalis sp. nov., an efficient nitrogen-fixing bacterium isolated from nodules of forest legume species in the Amazon.</title>
        <authorList>
            <person name="Costa E.M."/>
            <person name="Guimaraes A."/>
            <person name="Carvalho T.S."/>
            <person name="Rodrigues T.L."/>
            <person name="Ribeiro P.R.A."/>
            <person name="Lebbe L."/>
            <person name="Willems A."/>
            <person name="Moreira F.M.S."/>
        </authorList>
    </citation>
    <scope>NUCLEOTIDE SEQUENCE [LARGE SCALE GENOMIC DNA]</scope>
    <source>
        <strain evidence="11 12">INPA54B</strain>
    </source>
</reference>
<dbReference type="GO" id="GO:0005337">
    <property type="term" value="F:nucleoside transmembrane transporter activity"/>
    <property type="evidence" value="ECO:0007669"/>
    <property type="project" value="InterPro"/>
</dbReference>
<feature type="transmembrane region" description="Helical" evidence="7">
    <location>
        <begin position="205"/>
        <end position="228"/>
    </location>
</feature>
<dbReference type="GO" id="GO:0005886">
    <property type="term" value="C:plasma membrane"/>
    <property type="evidence" value="ECO:0007669"/>
    <property type="project" value="UniProtKB-SubCell"/>
</dbReference>
<dbReference type="OrthoDB" id="9766455at2"/>
<feature type="transmembrane region" description="Helical" evidence="7">
    <location>
        <begin position="270"/>
        <end position="292"/>
    </location>
</feature>
<comment type="subcellular location">
    <subcellularLocation>
        <location evidence="1">Cell membrane</location>
        <topology evidence="1">Multi-pass membrane protein</topology>
    </subcellularLocation>
</comment>
<evidence type="ECO:0000259" key="9">
    <source>
        <dbReference type="Pfam" id="PF07662"/>
    </source>
</evidence>
<evidence type="ECO:0000256" key="2">
    <source>
        <dbReference type="ARBA" id="ARBA00009033"/>
    </source>
</evidence>
<dbReference type="GO" id="GO:0015293">
    <property type="term" value="F:symporter activity"/>
    <property type="evidence" value="ECO:0007669"/>
    <property type="project" value="TreeGrafter"/>
</dbReference>
<feature type="transmembrane region" description="Helical" evidence="7">
    <location>
        <begin position="366"/>
        <end position="387"/>
    </location>
</feature>
<dbReference type="InterPro" id="IPR011642">
    <property type="entry name" value="Gate_dom"/>
</dbReference>
<keyword evidence="12" id="KW-1185">Reference proteome</keyword>
<proteinExistence type="inferred from homology"/>
<evidence type="ECO:0000256" key="7">
    <source>
        <dbReference type="SAM" id="Phobius"/>
    </source>
</evidence>
<keyword evidence="5 7" id="KW-1133">Transmembrane helix</keyword>
<keyword evidence="3" id="KW-1003">Cell membrane</keyword>
<organism evidence="11 12">
    <name type="scientific">Bradyrhizobium forestalis</name>
    <dbReference type="NCBI Taxonomy" id="1419263"/>
    <lineage>
        <taxon>Bacteria</taxon>
        <taxon>Pseudomonadati</taxon>
        <taxon>Pseudomonadota</taxon>
        <taxon>Alphaproteobacteria</taxon>
        <taxon>Hyphomicrobiales</taxon>
        <taxon>Nitrobacteraceae</taxon>
        <taxon>Bradyrhizobium</taxon>
    </lineage>
</organism>
<dbReference type="Pfam" id="PF07662">
    <property type="entry name" value="Nucleos_tra2_C"/>
    <property type="match status" value="1"/>
</dbReference>
<protein>
    <submittedName>
        <fullName evidence="11">Nucleoside:proton symporter</fullName>
    </submittedName>
</protein>
<dbReference type="InterPro" id="IPR002668">
    <property type="entry name" value="CNT_N_dom"/>
</dbReference>